<feature type="domain" description="RagB/SusD" evidence="6">
    <location>
        <begin position="336"/>
        <end position="662"/>
    </location>
</feature>
<dbReference type="RefSeq" id="WP_133577949.1">
    <property type="nucleotide sequence ID" value="NZ_SNYC01000007.1"/>
</dbReference>
<dbReference type="GO" id="GO:0009279">
    <property type="term" value="C:cell outer membrane"/>
    <property type="evidence" value="ECO:0007669"/>
    <property type="project" value="UniProtKB-SubCell"/>
</dbReference>
<feature type="domain" description="SusD-like N-terminal" evidence="7">
    <location>
        <begin position="46"/>
        <end position="225"/>
    </location>
</feature>
<protein>
    <submittedName>
        <fullName evidence="8">Putative outer membrane starch-binding protein</fullName>
    </submittedName>
</protein>
<dbReference type="Pfam" id="PF14322">
    <property type="entry name" value="SusD-like_3"/>
    <property type="match status" value="1"/>
</dbReference>
<evidence type="ECO:0000256" key="2">
    <source>
        <dbReference type="ARBA" id="ARBA00006275"/>
    </source>
</evidence>
<dbReference type="PROSITE" id="PS51257">
    <property type="entry name" value="PROKAR_LIPOPROTEIN"/>
    <property type="match status" value="1"/>
</dbReference>
<evidence type="ECO:0000256" key="4">
    <source>
        <dbReference type="ARBA" id="ARBA00023136"/>
    </source>
</evidence>
<dbReference type="Proteomes" id="UP000295620">
    <property type="component" value="Unassembled WGS sequence"/>
</dbReference>
<keyword evidence="4" id="KW-0472">Membrane</keyword>
<dbReference type="OrthoDB" id="608091at2"/>
<reference evidence="8 9" key="1">
    <citation type="submission" date="2019-03" db="EMBL/GenBank/DDBJ databases">
        <title>Genomic Encyclopedia of Archaeal and Bacterial Type Strains, Phase II (KMG-II): from individual species to whole genera.</title>
        <authorList>
            <person name="Goeker M."/>
        </authorList>
    </citation>
    <scope>NUCLEOTIDE SEQUENCE [LARGE SCALE GENOMIC DNA]</scope>
    <source>
        <strain evidence="8 9">DSM 19035</strain>
    </source>
</reference>
<dbReference type="InterPro" id="IPR033985">
    <property type="entry name" value="SusD-like_N"/>
</dbReference>
<evidence type="ECO:0000313" key="9">
    <source>
        <dbReference type="Proteomes" id="UP000295620"/>
    </source>
</evidence>
<dbReference type="Pfam" id="PF07980">
    <property type="entry name" value="SusD_RagB"/>
    <property type="match status" value="1"/>
</dbReference>
<name>A0A4V3D0T6_9SPHI</name>
<keyword evidence="3" id="KW-0732">Signal</keyword>
<dbReference type="Gene3D" id="1.25.40.390">
    <property type="match status" value="1"/>
</dbReference>
<dbReference type="SUPFAM" id="SSF48452">
    <property type="entry name" value="TPR-like"/>
    <property type="match status" value="1"/>
</dbReference>
<comment type="subcellular location">
    <subcellularLocation>
        <location evidence="1">Cell outer membrane</location>
    </subcellularLocation>
</comment>
<keyword evidence="5" id="KW-0998">Cell outer membrane</keyword>
<accession>A0A4V3D0T6</accession>
<proteinExistence type="inferred from homology"/>
<evidence type="ECO:0000256" key="1">
    <source>
        <dbReference type="ARBA" id="ARBA00004442"/>
    </source>
</evidence>
<organism evidence="8 9">
    <name type="scientific">Pedobacter metabolipauper</name>
    <dbReference type="NCBI Taxonomy" id="425513"/>
    <lineage>
        <taxon>Bacteria</taxon>
        <taxon>Pseudomonadati</taxon>
        <taxon>Bacteroidota</taxon>
        <taxon>Sphingobacteriia</taxon>
        <taxon>Sphingobacteriales</taxon>
        <taxon>Sphingobacteriaceae</taxon>
        <taxon>Pedobacter</taxon>
    </lineage>
</organism>
<dbReference type="InterPro" id="IPR012944">
    <property type="entry name" value="SusD_RagB_dom"/>
</dbReference>
<evidence type="ECO:0000256" key="3">
    <source>
        <dbReference type="ARBA" id="ARBA00022729"/>
    </source>
</evidence>
<gene>
    <name evidence="8" type="ORF">ATK78_4154</name>
</gene>
<comment type="similarity">
    <text evidence="2">Belongs to the SusD family.</text>
</comment>
<evidence type="ECO:0000256" key="5">
    <source>
        <dbReference type="ARBA" id="ARBA00023237"/>
    </source>
</evidence>
<dbReference type="EMBL" id="SNYC01000007">
    <property type="protein sequence ID" value="TDQ07138.1"/>
    <property type="molecule type" value="Genomic_DNA"/>
</dbReference>
<keyword evidence="9" id="KW-1185">Reference proteome</keyword>
<evidence type="ECO:0000259" key="7">
    <source>
        <dbReference type="Pfam" id="PF14322"/>
    </source>
</evidence>
<sequence>MKTKYIKITLFAFTLFTASCKDYLSVDHFFSDRQSEERIFNSRDYTEQWLANCYNQLLDYNLEIGHKNFTVSNYADDMYYNEGGNGADYRRFKFGEYDYNWYKQSWSQSYAGIRQASVMINAMAGSSTFTAQQIAQYKAEARFIRAYLYWLLLRKYGPVPIMPENGVDYDQSYGSLSYPRNTYDEVVDFISSEMVLAAKDLPMRQDNRNIARPTRGAALATRAKALLYLASPLANGNADMADFMDDKGRSLIPQQYSEEKWARAAAAAKDVIDLNIYRLYTAERKIKGTETYPVTIIPPYHPVHSDKSFPEGWANIDPFESYRALFNGDLYAAENPEMIFTRGENQTDQEHGVISLTRHQMPQMAGGWNCHGLTLKQCDAYDMADGKPFNREEILAKYGSKMFVQSNELEQFKPLKANVWKEFANREPRFYASVAFSGALWTMSSATNDPGNNTNKQVFYYRGESEGRVNGDRWLPTGIGMMKYVNPKDNATNGGTIYPKVEITIRYADILLMYAESLNELSASFDIPSWDGATKHIVSRDVNAISKAIGPVRIRAGVPDYEMPVYMDQKRLRNSIKHERQLELLGENQRYYDLRRWKDAPVKEAEQIYGYNTLITKQNAALFYSPVRVPLLQTAFSKKMYFWPIDWDELRENKRMTQAPGWQSFD</sequence>
<comment type="caution">
    <text evidence="8">The sequence shown here is derived from an EMBL/GenBank/DDBJ whole genome shotgun (WGS) entry which is preliminary data.</text>
</comment>
<evidence type="ECO:0000259" key="6">
    <source>
        <dbReference type="Pfam" id="PF07980"/>
    </source>
</evidence>
<dbReference type="InterPro" id="IPR011990">
    <property type="entry name" value="TPR-like_helical_dom_sf"/>
</dbReference>
<dbReference type="AlphaFoldDB" id="A0A4V3D0T6"/>
<evidence type="ECO:0000313" key="8">
    <source>
        <dbReference type="EMBL" id="TDQ07138.1"/>
    </source>
</evidence>